<proteinExistence type="predicted"/>
<dbReference type="OrthoDB" id="5189512at2"/>
<dbReference type="RefSeq" id="WP_136537153.1">
    <property type="nucleotide sequence ID" value="NZ_STGY01000080.1"/>
</dbReference>
<dbReference type="Proteomes" id="UP000308760">
    <property type="component" value="Unassembled WGS sequence"/>
</dbReference>
<dbReference type="Gene3D" id="3.30.1310.10">
    <property type="entry name" value="Nucleoid-associated protein YbaB-like domain"/>
    <property type="match status" value="1"/>
</dbReference>
<name>A0A4S8PWH7_9ACTN</name>
<dbReference type="AlphaFoldDB" id="A0A4S8PWH7"/>
<organism evidence="1 2">
    <name type="scientific">Glycomyces buryatensis</name>
    <dbReference type="NCBI Taxonomy" id="2570927"/>
    <lineage>
        <taxon>Bacteria</taxon>
        <taxon>Bacillati</taxon>
        <taxon>Actinomycetota</taxon>
        <taxon>Actinomycetes</taxon>
        <taxon>Glycomycetales</taxon>
        <taxon>Glycomycetaceae</taxon>
        <taxon>Glycomyces</taxon>
    </lineage>
</organism>
<dbReference type="GO" id="GO:0003677">
    <property type="term" value="F:DNA binding"/>
    <property type="evidence" value="ECO:0007669"/>
    <property type="project" value="InterPro"/>
</dbReference>
<reference evidence="2" key="1">
    <citation type="submission" date="2019-04" db="EMBL/GenBank/DDBJ databases">
        <title>Nocardioides xinjiangensis sp. nov.</title>
        <authorList>
            <person name="Liu S."/>
        </authorList>
    </citation>
    <scope>NUCLEOTIDE SEQUENCE [LARGE SCALE GENOMIC DNA]</scope>
    <source>
        <strain evidence="2">18</strain>
    </source>
</reference>
<reference evidence="1 2" key="2">
    <citation type="submission" date="2019-05" db="EMBL/GenBank/DDBJ databases">
        <title>Glycomyces buryatensis sp. nov.</title>
        <authorList>
            <person name="Nikitina E."/>
        </authorList>
    </citation>
    <scope>NUCLEOTIDE SEQUENCE [LARGE SCALE GENOMIC DNA]</scope>
    <source>
        <strain evidence="1 2">18</strain>
    </source>
</reference>
<dbReference type="EMBL" id="STGY01000080">
    <property type="protein sequence ID" value="THV34375.1"/>
    <property type="molecule type" value="Genomic_DNA"/>
</dbReference>
<dbReference type="InterPro" id="IPR004401">
    <property type="entry name" value="YbaB/EbfC"/>
</dbReference>
<protein>
    <submittedName>
        <fullName evidence="1">YbaB/EbfC family nucleoid-associated protein</fullName>
    </submittedName>
</protein>
<dbReference type="Pfam" id="PF02575">
    <property type="entry name" value="YbaB_DNA_bd"/>
    <property type="match status" value="1"/>
</dbReference>
<sequence length="108" mass="11205">MDQHQVPDCGAIQRLVETAEAAASSEDGAVRVVTKAGGKITELDLHHTAFALSGVELGELIVETIQAAEANLDRELSAAIAAQTGVEVQPGSFGGGLRPVERAEEEQA</sequence>
<accession>A0A4S8PWH7</accession>
<dbReference type="InterPro" id="IPR036894">
    <property type="entry name" value="YbaB-like_sf"/>
</dbReference>
<evidence type="ECO:0000313" key="2">
    <source>
        <dbReference type="Proteomes" id="UP000308760"/>
    </source>
</evidence>
<dbReference type="SUPFAM" id="SSF82607">
    <property type="entry name" value="YbaB-like"/>
    <property type="match status" value="1"/>
</dbReference>
<gene>
    <name evidence="1" type="ORF">FAB82_24280</name>
</gene>
<keyword evidence="2" id="KW-1185">Reference proteome</keyword>
<comment type="caution">
    <text evidence="1">The sequence shown here is derived from an EMBL/GenBank/DDBJ whole genome shotgun (WGS) entry which is preliminary data.</text>
</comment>
<evidence type="ECO:0000313" key="1">
    <source>
        <dbReference type="EMBL" id="THV34375.1"/>
    </source>
</evidence>